<evidence type="ECO:0000256" key="2">
    <source>
        <dbReference type="ARBA" id="ARBA00022679"/>
    </source>
</evidence>
<comment type="similarity">
    <text evidence="1">Belongs to the protein kinase superfamily. STE Ser/Thr protein kinase family. MAP kinase kinase kinase subfamily.</text>
</comment>
<evidence type="ECO:0000313" key="9">
    <source>
        <dbReference type="EMBL" id="ORY91135.1"/>
    </source>
</evidence>
<accession>A0A1X2H147</accession>
<dbReference type="FunFam" id="1.10.510.10:FF:000182">
    <property type="entry name" value="MAP kinase kinase kinase mkh1"/>
    <property type="match status" value="1"/>
</dbReference>
<keyword evidence="2" id="KW-0808">Transferase</keyword>
<dbReference type="OMA" id="APINICA"/>
<feature type="compositionally biased region" description="Polar residues" evidence="7">
    <location>
        <begin position="739"/>
        <end position="752"/>
    </location>
</feature>
<dbReference type="PROSITE" id="PS00107">
    <property type="entry name" value="PROTEIN_KINASE_ATP"/>
    <property type="match status" value="1"/>
</dbReference>
<dbReference type="InterPro" id="IPR000719">
    <property type="entry name" value="Prot_kinase_dom"/>
</dbReference>
<feature type="compositionally biased region" description="Low complexity" evidence="7">
    <location>
        <begin position="327"/>
        <end position="337"/>
    </location>
</feature>
<feature type="compositionally biased region" description="Low complexity" evidence="7">
    <location>
        <begin position="512"/>
        <end position="524"/>
    </location>
</feature>
<dbReference type="PANTHER" id="PTHR48016">
    <property type="entry name" value="MAP KINASE KINASE KINASE SSK2-RELATED-RELATED"/>
    <property type="match status" value="1"/>
</dbReference>
<dbReference type="Pfam" id="PF00069">
    <property type="entry name" value="Pkinase"/>
    <property type="match status" value="1"/>
</dbReference>
<feature type="region of interest" description="Disordered" evidence="7">
    <location>
        <begin position="103"/>
        <end position="139"/>
    </location>
</feature>
<feature type="compositionally biased region" description="Polar residues" evidence="7">
    <location>
        <begin position="862"/>
        <end position="879"/>
    </location>
</feature>
<name>A0A1X2H147_SYNRA</name>
<feature type="binding site" evidence="6">
    <location>
        <position position="1040"/>
    </location>
    <ligand>
        <name>ATP</name>
        <dbReference type="ChEBI" id="CHEBI:30616"/>
    </ligand>
</feature>
<evidence type="ECO:0000256" key="1">
    <source>
        <dbReference type="ARBA" id="ARBA00006529"/>
    </source>
</evidence>
<keyword evidence="3 6" id="KW-0547">Nucleotide-binding</keyword>
<dbReference type="EMBL" id="MCGN01000011">
    <property type="protein sequence ID" value="ORY91135.1"/>
    <property type="molecule type" value="Genomic_DNA"/>
</dbReference>
<organism evidence="9 10">
    <name type="scientific">Syncephalastrum racemosum</name>
    <name type="common">Filamentous fungus</name>
    <dbReference type="NCBI Taxonomy" id="13706"/>
    <lineage>
        <taxon>Eukaryota</taxon>
        <taxon>Fungi</taxon>
        <taxon>Fungi incertae sedis</taxon>
        <taxon>Mucoromycota</taxon>
        <taxon>Mucoromycotina</taxon>
        <taxon>Mucoromycetes</taxon>
        <taxon>Mucorales</taxon>
        <taxon>Syncephalastraceae</taxon>
        <taxon>Syncephalastrum</taxon>
    </lineage>
</organism>
<dbReference type="SMART" id="SM00220">
    <property type="entry name" value="S_TKc"/>
    <property type="match status" value="1"/>
</dbReference>
<dbReference type="GO" id="GO:0005524">
    <property type="term" value="F:ATP binding"/>
    <property type="evidence" value="ECO:0007669"/>
    <property type="project" value="UniProtKB-UniRule"/>
</dbReference>
<comment type="caution">
    <text evidence="9">The sequence shown here is derived from an EMBL/GenBank/DDBJ whole genome shotgun (WGS) entry which is preliminary data.</text>
</comment>
<evidence type="ECO:0000259" key="8">
    <source>
        <dbReference type="PROSITE" id="PS50011"/>
    </source>
</evidence>
<dbReference type="PROSITE" id="PS00108">
    <property type="entry name" value="PROTEIN_KINASE_ST"/>
    <property type="match status" value="1"/>
</dbReference>
<feature type="region of interest" description="Disordered" evidence="7">
    <location>
        <begin position="493"/>
        <end position="788"/>
    </location>
</feature>
<dbReference type="InterPro" id="IPR008271">
    <property type="entry name" value="Ser/Thr_kinase_AS"/>
</dbReference>
<feature type="domain" description="Protein kinase" evidence="8">
    <location>
        <begin position="1011"/>
        <end position="1277"/>
    </location>
</feature>
<dbReference type="PROSITE" id="PS50011">
    <property type="entry name" value="PROTEIN_KINASE_DOM"/>
    <property type="match status" value="1"/>
</dbReference>
<keyword evidence="10" id="KW-1185">Reference proteome</keyword>
<feature type="compositionally biased region" description="Low complexity" evidence="7">
    <location>
        <begin position="669"/>
        <end position="682"/>
    </location>
</feature>
<keyword evidence="4" id="KW-0418">Kinase</keyword>
<dbReference type="PANTHER" id="PTHR48016:SF56">
    <property type="entry name" value="MAPKK KINASE"/>
    <property type="match status" value="1"/>
</dbReference>
<dbReference type="InterPro" id="IPR050538">
    <property type="entry name" value="MAP_kinase_kinase_kinase"/>
</dbReference>
<dbReference type="GO" id="GO:0000196">
    <property type="term" value="P:cell integrity MAPK cascade"/>
    <property type="evidence" value="ECO:0007669"/>
    <property type="project" value="UniProtKB-ARBA"/>
</dbReference>
<dbReference type="InterPro" id="IPR011009">
    <property type="entry name" value="Kinase-like_dom_sf"/>
</dbReference>
<evidence type="ECO:0000313" key="10">
    <source>
        <dbReference type="Proteomes" id="UP000242180"/>
    </source>
</evidence>
<protein>
    <recommendedName>
        <fullName evidence="8">Protein kinase domain-containing protein</fullName>
    </recommendedName>
</protein>
<keyword evidence="5 6" id="KW-0067">ATP-binding</keyword>
<feature type="compositionally biased region" description="Low complexity" evidence="7">
    <location>
        <begin position="286"/>
        <end position="297"/>
    </location>
</feature>
<proteinExistence type="inferred from homology"/>
<dbReference type="SUPFAM" id="SSF47769">
    <property type="entry name" value="SAM/Pointed domain"/>
    <property type="match status" value="1"/>
</dbReference>
<evidence type="ECO:0000256" key="3">
    <source>
        <dbReference type="ARBA" id="ARBA00022741"/>
    </source>
</evidence>
<feature type="compositionally biased region" description="Polar residues" evidence="7">
    <location>
        <begin position="103"/>
        <end position="120"/>
    </location>
</feature>
<dbReference type="GO" id="GO:0004709">
    <property type="term" value="F:MAP kinase kinase kinase activity"/>
    <property type="evidence" value="ECO:0007669"/>
    <property type="project" value="UniProtKB-ARBA"/>
</dbReference>
<sequence>MSVDTKHQLSYRTYDNAQGSDWPLEKVLRWLDDNNWQNAVRPFKENNLHGHHFLGLSVTDANALLRRSGMPPNEIWRLAMSIQALRNNDPALSQTFGDVSPAAQNQNQYTRPPASSSTQLPGRLAPSTAYVSNRSPGLTPMEDFARIRPLIPERKSSSPQQISKYVNALNYDVSAIPIGRRPGPSAVATGSGGAGAAGTSGSGTGPEYLNVGRYGPSTTSSTGPNIPAPIGISAATSANGTEWAHSPISPRAQPNDPKGGWKIAGKYVRQNQEPHHPQYHQPQPPQSQQQQQQQTIQPAPPQSHPPHATQPSHPPYPQSHPPHPSHQPHQTNPSHQPHQQRRQPVAREQRIQVTTDSQTFHSLTVTDMNDPLAIKSAILKKMSFDGDHNNYLYYHENGIVYYDDQGDRYFAPLSDEDLVRICQMSDERPVDQVLVMPVDQVAPPYALDRNGLYANPEVPGNYNYAYHRQNSTPYQRQTDHGYYGSSSMNASAADHYEHQPPQASFMHHPEGSSPRHSPVISSSPLKDSPLRSNGHGFNTGLRSGPTTPAEENPGDSGYFERSYKRSSGRSTGSTEFVSSPEQHYAQPHTELWAVRPQHPSSSTSTDTKEDLPTDSGISSSSSANGSTSKAVTSSTSLWAVPPRKQTEDTEKPASSVSMWAVPPQRQRARAASDAASTASGGTRLDDVTTSDEMGSRPAPVQLWAIPPSTSSQKSGGNSDKMDSPHGDLWPVDEEEDTTTAHSSPAMSNTTKASPRPRPTMSTDNLKRRHRRQLSEEQLSGITEADSRGNVRQIREDGVRSVHFAATKPLPHIPPDDAVEGLSLHDEPSPSSRSRNNRHLHIQIPSNDAAGEHGRLSPRTPRQRTPVSANSSNSPISATTHDVEVEEEPWGERPSVEKLYRDIDKYLPGHDLDKEIVIEPGQQANPVATTPSPAPRRLQGHKKSVRVVAKEAHKNWRQAMNVIRVNHILRRRSTKMWGRKVEQVKPGMAVEGHGAAVAQQTGDKPVPTKMQWMRGELIGRGSFGRVYHALNVAAGEWIAVKQVDLPKTKSDMLNAKMKDAVDSLYREISLLEDLDHENIVQYLGYDYDEEEGHIHIFLEYVPGGSILSALNKNGRFEEVLVRFFTRQILLGLEYLHDRNIMHRDIKAGNILVDQNGVCKITDFGLSKPSGQDEAYDPNSNTLMKGTVFWMAPEVVKGSSYSAKIDIWSLGCTVIEMLSGNHPWLDLNMLAALYSLGKYQSPPLPEGVSEQATDFLKQCFIINPEERPTAADLLVHPFVRQDPSFKFKEYMKNLNAKTTTNEQ</sequence>
<reference evidence="9 10" key="1">
    <citation type="submission" date="2016-07" db="EMBL/GenBank/DDBJ databases">
        <title>Pervasive Adenine N6-methylation of Active Genes in Fungi.</title>
        <authorList>
            <consortium name="DOE Joint Genome Institute"/>
            <person name="Mondo S.J."/>
            <person name="Dannebaum R.O."/>
            <person name="Kuo R.C."/>
            <person name="Labutti K."/>
            <person name="Haridas S."/>
            <person name="Kuo A."/>
            <person name="Salamov A."/>
            <person name="Ahrendt S.R."/>
            <person name="Lipzen A."/>
            <person name="Sullivan W."/>
            <person name="Andreopoulos W.B."/>
            <person name="Clum A."/>
            <person name="Lindquist E."/>
            <person name="Daum C."/>
            <person name="Ramamoorthy G.K."/>
            <person name="Gryganskyi A."/>
            <person name="Culley D."/>
            <person name="Magnuson J.K."/>
            <person name="James T.Y."/>
            <person name="O'Malley M.A."/>
            <person name="Stajich J.E."/>
            <person name="Spatafora J.W."/>
            <person name="Visel A."/>
            <person name="Grigoriev I.V."/>
        </authorList>
    </citation>
    <scope>NUCLEOTIDE SEQUENCE [LARGE SCALE GENOMIC DNA]</scope>
    <source>
        <strain evidence="9 10">NRRL 2496</strain>
    </source>
</reference>
<evidence type="ECO:0000256" key="4">
    <source>
        <dbReference type="ARBA" id="ARBA00022777"/>
    </source>
</evidence>
<dbReference type="FunFam" id="3.30.200.20:FF:000387">
    <property type="entry name" value="Serine/threonine-protein kinase STE11"/>
    <property type="match status" value="1"/>
</dbReference>
<dbReference type="STRING" id="13706.A0A1X2H147"/>
<dbReference type="InParanoid" id="A0A1X2H147"/>
<dbReference type="OrthoDB" id="266718at2759"/>
<evidence type="ECO:0000256" key="5">
    <source>
        <dbReference type="ARBA" id="ARBA00022840"/>
    </source>
</evidence>
<feature type="region of interest" description="Disordered" evidence="7">
    <location>
        <begin position="182"/>
        <end position="358"/>
    </location>
</feature>
<evidence type="ECO:0000256" key="6">
    <source>
        <dbReference type="PROSITE-ProRule" id="PRU10141"/>
    </source>
</evidence>
<gene>
    <name evidence="9" type="ORF">BCR43DRAFT_479891</name>
</gene>
<feature type="compositionally biased region" description="Low complexity" evidence="7">
    <location>
        <begin position="615"/>
        <end position="628"/>
    </location>
</feature>
<feature type="compositionally biased region" description="Gly residues" evidence="7">
    <location>
        <begin position="190"/>
        <end position="204"/>
    </location>
</feature>
<evidence type="ECO:0000256" key="7">
    <source>
        <dbReference type="SAM" id="MobiDB-lite"/>
    </source>
</evidence>
<dbReference type="Proteomes" id="UP000242180">
    <property type="component" value="Unassembled WGS sequence"/>
</dbReference>
<dbReference type="SUPFAM" id="SSF56112">
    <property type="entry name" value="Protein kinase-like (PK-like)"/>
    <property type="match status" value="1"/>
</dbReference>
<dbReference type="InterPro" id="IPR013761">
    <property type="entry name" value="SAM/pointed_sf"/>
</dbReference>
<feature type="compositionally biased region" description="Polar residues" evidence="7">
    <location>
        <begin position="707"/>
        <end position="717"/>
    </location>
</feature>
<feature type="compositionally biased region" description="Pro residues" evidence="7">
    <location>
        <begin position="312"/>
        <end position="325"/>
    </location>
</feature>
<feature type="compositionally biased region" description="Polar residues" evidence="7">
    <location>
        <begin position="568"/>
        <end position="581"/>
    </location>
</feature>
<feature type="region of interest" description="Disordered" evidence="7">
    <location>
        <begin position="805"/>
        <end position="889"/>
    </location>
</feature>
<dbReference type="InterPro" id="IPR017441">
    <property type="entry name" value="Protein_kinase_ATP_BS"/>
</dbReference>
<dbReference type="Gene3D" id="1.10.510.10">
    <property type="entry name" value="Transferase(Phosphotransferase) domain 1"/>
    <property type="match status" value="1"/>
</dbReference>